<evidence type="ECO:0000313" key="1">
    <source>
        <dbReference type="EMBL" id="AZG77104.1"/>
    </source>
</evidence>
<gene>
    <name evidence="1" type="ORF">EHO51_10350</name>
</gene>
<dbReference type="AlphaFoldDB" id="A0A3G8M697"/>
<sequence>MVDLDFRIEDVKVEKYSAAPLLLFALHVVNKTPDLPILNVMLNCQIRIEPARRRYDGDEHDRLSDLFGQPSRWGETMRSFLWTHASVSVPAVNPERIVDLPAPCSYDFNIAATKYFHGLEQGDVPLNFLFSGSIFYRDSEGRLQIEQVAWSKECAYRLPLSVWRAMMEHYYPQSMWLCLHRDAFEDLDRYRRRQGLPTFERALQALLESSAAEAT</sequence>
<organism evidence="1 2">
    <name type="scientific">Methylocystis rosea</name>
    <dbReference type="NCBI Taxonomy" id="173366"/>
    <lineage>
        <taxon>Bacteria</taxon>
        <taxon>Pseudomonadati</taxon>
        <taxon>Pseudomonadota</taxon>
        <taxon>Alphaproteobacteria</taxon>
        <taxon>Hyphomicrobiales</taxon>
        <taxon>Methylocystaceae</taxon>
        <taxon>Methylocystis</taxon>
    </lineage>
</organism>
<name>A0A3G8M697_9HYPH</name>
<accession>A0A3G8M697</accession>
<dbReference type="Proteomes" id="UP000273982">
    <property type="component" value="Chromosome"/>
</dbReference>
<dbReference type="KEGG" id="mros:EHO51_10350"/>
<dbReference type="InterPro" id="IPR045730">
    <property type="entry name" value="DUF6084"/>
</dbReference>
<dbReference type="Pfam" id="PF19562">
    <property type="entry name" value="DUF6084"/>
    <property type="match status" value="1"/>
</dbReference>
<reference evidence="1 2" key="1">
    <citation type="submission" date="2018-11" db="EMBL/GenBank/DDBJ databases">
        <title>Genome squencing of methanotrophic bacteria isolated from alkaline groundwater in Korea.</title>
        <authorList>
            <person name="Nguyen L.N."/>
        </authorList>
    </citation>
    <scope>NUCLEOTIDE SEQUENCE [LARGE SCALE GENOMIC DNA]</scope>
    <source>
        <strain evidence="1 2">GW6</strain>
    </source>
</reference>
<dbReference type="EMBL" id="CP034086">
    <property type="protein sequence ID" value="AZG77104.1"/>
    <property type="molecule type" value="Genomic_DNA"/>
</dbReference>
<proteinExistence type="predicted"/>
<dbReference type="RefSeq" id="WP_124738829.1">
    <property type="nucleotide sequence ID" value="NZ_CP034086.1"/>
</dbReference>
<evidence type="ECO:0000313" key="2">
    <source>
        <dbReference type="Proteomes" id="UP000273982"/>
    </source>
</evidence>
<protein>
    <submittedName>
        <fullName evidence="1">Uncharacterized protein</fullName>
    </submittedName>
</protein>